<reference evidence="2" key="1">
    <citation type="submission" date="2023-01" db="EMBL/GenBank/DDBJ databases">
        <authorList>
            <person name="Van Ghelder C."/>
            <person name="Rancurel C."/>
        </authorList>
    </citation>
    <scope>NUCLEOTIDE SEQUENCE</scope>
    <source>
        <strain evidence="2">CNCM I-4278</strain>
    </source>
</reference>
<name>A0A9W4XDK4_9PLEO</name>
<keyword evidence="1" id="KW-0472">Membrane</keyword>
<keyword evidence="3" id="KW-1185">Reference proteome</keyword>
<protein>
    <submittedName>
        <fullName evidence="2">Uncharacterized protein</fullName>
    </submittedName>
</protein>
<accession>A0A9W4XDK4</accession>
<evidence type="ECO:0000313" key="3">
    <source>
        <dbReference type="Proteomes" id="UP001152607"/>
    </source>
</evidence>
<dbReference type="EMBL" id="CAOQHR010000001">
    <property type="protein sequence ID" value="CAI6250475.1"/>
    <property type="molecule type" value="Genomic_DNA"/>
</dbReference>
<organism evidence="2 3">
    <name type="scientific">Periconia digitata</name>
    <dbReference type="NCBI Taxonomy" id="1303443"/>
    <lineage>
        <taxon>Eukaryota</taxon>
        <taxon>Fungi</taxon>
        <taxon>Dikarya</taxon>
        <taxon>Ascomycota</taxon>
        <taxon>Pezizomycotina</taxon>
        <taxon>Dothideomycetes</taxon>
        <taxon>Pleosporomycetidae</taxon>
        <taxon>Pleosporales</taxon>
        <taxon>Massarineae</taxon>
        <taxon>Periconiaceae</taxon>
        <taxon>Periconia</taxon>
    </lineage>
</organism>
<dbReference type="OrthoDB" id="5360701at2759"/>
<dbReference type="Proteomes" id="UP001152607">
    <property type="component" value="Unassembled WGS sequence"/>
</dbReference>
<proteinExistence type="predicted"/>
<dbReference type="AlphaFoldDB" id="A0A9W4XDK4"/>
<gene>
    <name evidence="2" type="ORF">PDIGIT_LOCUS951</name>
</gene>
<evidence type="ECO:0000256" key="1">
    <source>
        <dbReference type="SAM" id="Phobius"/>
    </source>
</evidence>
<evidence type="ECO:0000313" key="2">
    <source>
        <dbReference type="EMBL" id="CAI6250475.1"/>
    </source>
</evidence>
<feature type="transmembrane region" description="Helical" evidence="1">
    <location>
        <begin position="338"/>
        <end position="359"/>
    </location>
</feature>
<comment type="caution">
    <text evidence="2">The sequence shown here is derived from an EMBL/GenBank/DDBJ whole genome shotgun (WGS) entry which is preliminary data.</text>
</comment>
<keyword evidence="1" id="KW-0812">Transmembrane</keyword>
<sequence>MKSAALPLRKRPQFVCQLCDHALRHPARRSFITTSTLAAPAIHRSAPASHGLLPRIPTRTFTTTRSMMDAGSGVEPGVERGQQQWDKMAVLKAKLADVEKRMYWIESSPKVESEAETLAVLRGLADVARQAIAIRTQQPFPAKMNIKQSSAGAILTMGRDVDDAAANVPERKAKPTSLSNLPSPSYLSSLALNLIKHPKVFLSSSVLELYIAFQRLVACPRTIPEALHLYAHKPVPEVNSSPPKYSKPSPKAARQAIPAKLADEALAAAIEAKDMPLALDVVEESYRAPAWRRHKMVTKLTVPGVLAALTPLGLYTIAQELSLYSGYIDPAMFKLYTFMGMSTYVLCTGTLGFVALTTYNDNHKRVVWRPGMPLLDRYMREDERAAMDRIACAWGFKEEWRRGDEEGEEWEGLKELVLLRGMILDKPDLMPGMNA</sequence>
<keyword evidence="1" id="KW-1133">Transmembrane helix</keyword>
<feature type="transmembrane region" description="Helical" evidence="1">
    <location>
        <begin position="300"/>
        <end position="318"/>
    </location>
</feature>